<name>A0A6C2U7D8_PONDE</name>
<comment type="subunit">
    <text evidence="7">Part of the 50S ribosomal subunit; part of the 5S rRNA/L5/L18/L25 subcomplex. Contacts the 5S and 23S rRNAs.</text>
</comment>
<dbReference type="GO" id="GO:0006412">
    <property type="term" value="P:translation"/>
    <property type="evidence" value="ECO:0007669"/>
    <property type="project" value="UniProtKB-UniRule"/>
</dbReference>
<gene>
    <name evidence="7 8" type="primary">rplR</name>
    <name evidence="8" type="ORF">PDESU_04364</name>
</gene>
<protein>
    <recommendedName>
        <fullName evidence="6 7">Large ribosomal subunit protein uL18</fullName>
    </recommendedName>
</protein>
<dbReference type="GO" id="GO:0003735">
    <property type="term" value="F:structural constituent of ribosome"/>
    <property type="evidence" value="ECO:0007669"/>
    <property type="project" value="InterPro"/>
</dbReference>
<keyword evidence="3 7" id="KW-0694">RNA-binding</keyword>
<dbReference type="Proteomes" id="UP000366872">
    <property type="component" value="Unassembled WGS sequence"/>
</dbReference>
<dbReference type="PANTHER" id="PTHR12899">
    <property type="entry name" value="39S RIBOSOMAL PROTEIN L18, MITOCHONDRIAL"/>
    <property type="match status" value="1"/>
</dbReference>
<dbReference type="Pfam" id="PF00861">
    <property type="entry name" value="Ribosomal_L18p"/>
    <property type="match status" value="1"/>
</dbReference>
<dbReference type="HAMAP" id="MF_01337_B">
    <property type="entry name" value="Ribosomal_uL18_B"/>
    <property type="match status" value="1"/>
</dbReference>
<organism evidence="8 9">
    <name type="scientific">Pontiella desulfatans</name>
    <dbReference type="NCBI Taxonomy" id="2750659"/>
    <lineage>
        <taxon>Bacteria</taxon>
        <taxon>Pseudomonadati</taxon>
        <taxon>Kiritimatiellota</taxon>
        <taxon>Kiritimatiellia</taxon>
        <taxon>Kiritimatiellales</taxon>
        <taxon>Pontiellaceae</taxon>
        <taxon>Pontiella</taxon>
    </lineage>
</organism>
<evidence type="ECO:0000256" key="2">
    <source>
        <dbReference type="ARBA" id="ARBA00022730"/>
    </source>
</evidence>
<dbReference type="InterPro" id="IPR004389">
    <property type="entry name" value="Ribosomal_uL18_bac-type"/>
</dbReference>
<evidence type="ECO:0000256" key="5">
    <source>
        <dbReference type="ARBA" id="ARBA00023274"/>
    </source>
</evidence>
<comment type="similarity">
    <text evidence="1 7">Belongs to the universal ribosomal protein uL18 family.</text>
</comment>
<dbReference type="GO" id="GO:0022625">
    <property type="term" value="C:cytosolic large ribosomal subunit"/>
    <property type="evidence" value="ECO:0007669"/>
    <property type="project" value="TreeGrafter"/>
</dbReference>
<evidence type="ECO:0000313" key="8">
    <source>
        <dbReference type="EMBL" id="VGO15779.1"/>
    </source>
</evidence>
<evidence type="ECO:0000256" key="6">
    <source>
        <dbReference type="ARBA" id="ARBA00035197"/>
    </source>
</evidence>
<keyword evidence="9" id="KW-1185">Reference proteome</keyword>
<evidence type="ECO:0000256" key="7">
    <source>
        <dbReference type="HAMAP-Rule" id="MF_01337"/>
    </source>
</evidence>
<dbReference type="PANTHER" id="PTHR12899:SF3">
    <property type="entry name" value="LARGE RIBOSOMAL SUBUNIT PROTEIN UL18M"/>
    <property type="match status" value="1"/>
</dbReference>
<dbReference type="CDD" id="cd00432">
    <property type="entry name" value="Ribosomal_L18_L5e"/>
    <property type="match status" value="1"/>
</dbReference>
<dbReference type="Gene3D" id="3.30.420.100">
    <property type="match status" value="1"/>
</dbReference>
<dbReference type="InterPro" id="IPR005484">
    <property type="entry name" value="Ribosomal_uL18_bac/plant/anim"/>
</dbReference>
<comment type="function">
    <text evidence="7">This is one of the proteins that bind and probably mediate the attachment of the 5S RNA into the large ribosomal subunit, where it forms part of the central protuberance.</text>
</comment>
<reference evidence="8 9" key="1">
    <citation type="submission" date="2019-04" db="EMBL/GenBank/DDBJ databases">
        <authorList>
            <person name="Van Vliet M D."/>
        </authorList>
    </citation>
    <scope>NUCLEOTIDE SEQUENCE [LARGE SCALE GENOMIC DNA]</scope>
    <source>
        <strain evidence="8 9">F1</strain>
    </source>
</reference>
<evidence type="ECO:0000256" key="4">
    <source>
        <dbReference type="ARBA" id="ARBA00022980"/>
    </source>
</evidence>
<keyword evidence="5 7" id="KW-0687">Ribonucleoprotein</keyword>
<dbReference type="NCBIfam" id="TIGR00060">
    <property type="entry name" value="L18_bact"/>
    <property type="match status" value="1"/>
</dbReference>
<sequence length="111" mass="12024">MATKSKKDLRTRRHLRVRNKIAGTAERPRMAVFRSNTRLEVQFIDDDARLTLCGVSSKGKNAEAAKELGAKAAEAAKGKGIETVVFDRGGFAFGSNLKALADSAREAGLKF</sequence>
<evidence type="ECO:0000256" key="1">
    <source>
        <dbReference type="ARBA" id="ARBA00007116"/>
    </source>
</evidence>
<evidence type="ECO:0000256" key="3">
    <source>
        <dbReference type="ARBA" id="ARBA00022884"/>
    </source>
</evidence>
<keyword evidence="2 7" id="KW-0699">rRNA-binding</keyword>
<dbReference type="GO" id="GO:0008097">
    <property type="term" value="F:5S rRNA binding"/>
    <property type="evidence" value="ECO:0007669"/>
    <property type="project" value="TreeGrafter"/>
</dbReference>
<dbReference type="EMBL" id="CAAHFG010000003">
    <property type="protein sequence ID" value="VGO15779.1"/>
    <property type="molecule type" value="Genomic_DNA"/>
</dbReference>
<dbReference type="AlphaFoldDB" id="A0A6C2U7D8"/>
<accession>A0A6C2U7D8</accession>
<keyword evidence="4 7" id="KW-0689">Ribosomal protein</keyword>
<dbReference type="SUPFAM" id="SSF53137">
    <property type="entry name" value="Translational machinery components"/>
    <property type="match status" value="1"/>
</dbReference>
<evidence type="ECO:0000313" key="9">
    <source>
        <dbReference type="Proteomes" id="UP000366872"/>
    </source>
</evidence>
<dbReference type="InterPro" id="IPR057268">
    <property type="entry name" value="Ribosomal_L18"/>
</dbReference>
<proteinExistence type="inferred from homology"/>